<accession>A0ABW1P4C7</accession>
<protein>
    <submittedName>
        <fullName evidence="4">Uncharacterized protein</fullName>
    </submittedName>
</protein>
<name>A0ABW1P4C7_9PSEU</name>
<dbReference type="Pfam" id="PF23493">
    <property type="entry name" value="CysS_C"/>
    <property type="match status" value="1"/>
</dbReference>
<feature type="transmembrane region" description="Helical" evidence="1">
    <location>
        <begin position="63"/>
        <end position="84"/>
    </location>
</feature>
<dbReference type="Pfam" id="PF23494">
    <property type="entry name" value="bPH_10"/>
    <property type="match status" value="1"/>
</dbReference>
<keyword evidence="1" id="KW-0472">Membrane</keyword>
<evidence type="ECO:0000256" key="1">
    <source>
        <dbReference type="SAM" id="Phobius"/>
    </source>
</evidence>
<feature type="transmembrane region" description="Helical" evidence="1">
    <location>
        <begin position="21"/>
        <end position="43"/>
    </location>
</feature>
<comment type="caution">
    <text evidence="4">The sequence shown here is derived from an EMBL/GenBank/DDBJ whole genome shotgun (WGS) entry which is preliminary data.</text>
</comment>
<keyword evidence="1" id="KW-0812">Transmembrane</keyword>
<proteinExistence type="predicted"/>
<evidence type="ECO:0000259" key="3">
    <source>
        <dbReference type="Pfam" id="PF23494"/>
    </source>
</evidence>
<evidence type="ECO:0000259" key="2">
    <source>
        <dbReference type="Pfam" id="PF23493"/>
    </source>
</evidence>
<keyword evidence="1" id="KW-1133">Transmembrane helix</keyword>
<feature type="domain" description="YqeB PH" evidence="3">
    <location>
        <begin position="7"/>
        <end position="156"/>
    </location>
</feature>
<dbReference type="InterPro" id="IPR057798">
    <property type="entry name" value="PH_YqeB"/>
</dbReference>
<evidence type="ECO:0000313" key="5">
    <source>
        <dbReference type="Proteomes" id="UP001596220"/>
    </source>
</evidence>
<dbReference type="RefSeq" id="WP_380636311.1">
    <property type="nucleotide sequence ID" value="NZ_JBHSQO010000012.1"/>
</dbReference>
<keyword evidence="5" id="KW-1185">Reference proteome</keyword>
<dbReference type="Proteomes" id="UP001596220">
    <property type="component" value="Unassembled WGS sequence"/>
</dbReference>
<reference evidence="5" key="1">
    <citation type="journal article" date="2019" name="Int. J. Syst. Evol. Microbiol.">
        <title>The Global Catalogue of Microorganisms (GCM) 10K type strain sequencing project: providing services to taxonomists for standard genome sequencing and annotation.</title>
        <authorList>
            <consortium name="The Broad Institute Genomics Platform"/>
            <consortium name="The Broad Institute Genome Sequencing Center for Infectious Disease"/>
            <person name="Wu L."/>
            <person name="Ma J."/>
        </authorList>
    </citation>
    <scope>NUCLEOTIDE SEQUENCE [LARGE SCALE GENOMIC DNA]</scope>
    <source>
        <strain evidence="5">CGMCC 4.7246</strain>
    </source>
</reference>
<evidence type="ECO:0000313" key="4">
    <source>
        <dbReference type="EMBL" id="MFC6090444.1"/>
    </source>
</evidence>
<sequence>MDARRSTVVAEPRSQVALVSVGFPVLGAAVLFGLKSIAGWVAGLSWAPMQGPFRLVASVPEPWATVGSLGIGALGGLVLVGMAAHERLAVEVFNEGVEFTRGGKSRNFDRTLVSGVFVDGKKVVLLGVDTGELARESSDLRTEDLAEAFQTHGYQWLEKDPYEDRYRRWAAGTPDLPPGADALLKVRAEALRKGDHEDAAQLREELSRLGVVVREDRKRQFWRLARAAS</sequence>
<dbReference type="InterPro" id="IPR056411">
    <property type="entry name" value="CysS_C"/>
</dbReference>
<feature type="domain" description="Cysteinyl-tRNA ligase anticodon binding" evidence="2">
    <location>
        <begin position="173"/>
        <end position="223"/>
    </location>
</feature>
<gene>
    <name evidence="4" type="ORF">ACFP3R_14260</name>
</gene>
<dbReference type="EMBL" id="JBHSQO010000012">
    <property type="protein sequence ID" value="MFC6090444.1"/>
    <property type="molecule type" value="Genomic_DNA"/>
</dbReference>
<organism evidence="4 5">
    <name type="scientific">Saccharothrix lopnurensis</name>
    <dbReference type="NCBI Taxonomy" id="1670621"/>
    <lineage>
        <taxon>Bacteria</taxon>
        <taxon>Bacillati</taxon>
        <taxon>Actinomycetota</taxon>
        <taxon>Actinomycetes</taxon>
        <taxon>Pseudonocardiales</taxon>
        <taxon>Pseudonocardiaceae</taxon>
        <taxon>Saccharothrix</taxon>
    </lineage>
</organism>